<feature type="compositionally biased region" description="Polar residues" evidence="1">
    <location>
        <begin position="397"/>
        <end position="416"/>
    </location>
</feature>
<proteinExistence type="predicted"/>
<feature type="compositionally biased region" description="Basic and acidic residues" evidence="1">
    <location>
        <begin position="822"/>
        <end position="833"/>
    </location>
</feature>
<reference evidence="3" key="1">
    <citation type="submission" date="2021-01" db="UniProtKB">
        <authorList>
            <consortium name="EnsemblMetazoa"/>
        </authorList>
    </citation>
    <scope>IDENTIFICATION</scope>
</reference>
<feature type="region of interest" description="Disordered" evidence="1">
    <location>
        <begin position="364"/>
        <end position="426"/>
    </location>
</feature>
<feature type="compositionally biased region" description="Low complexity" evidence="1">
    <location>
        <begin position="276"/>
        <end position="286"/>
    </location>
</feature>
<dbReference type="EnsemblMetazoa" id="CLYHEMT020156.1">
    <property type="protein sequence ID" value="CLYHEMP020156.1"/>
    <property type="gene ID" value="CLYHEMG020156"/>
</dbReference>
<feature type="compositionally biased region" description="Polar residues" evidence="1">
    <location>
        <begin position="1001"/>
        <end position="1038"/>
    </location>
</feature>
<dbReference type="AlphaFoldDB" id="A0A7M5XBE6"/>
<organism evidence="3 4">
    <name type="scientific">Clytia hemisphaerica</name>
    <dbReference type="NCBI Taxonomy" id="252671"/>
    <lineage>
        <taxon>Eukaryota</taxon>
        <taxon>Metazoa</taxon>
        <taxon>Cnidaria</taxon>
        <taxon>Hydrozoa</taxon>
        <taxon>Hydroidolina</taxon>
        <taxon>Leptothecata</taxon>
        <taxon>Obeliida</taxon>
        <taxon>Clytiidae</taxon>
        <taxon>Clytia</taxon>
    </lineage>
</organism>
<evidence type="ECO:0000313" key="3">
    <source>
        <dbReference type="EnsemblMetazoa" id="CLYHEMP020156.1"/>
    </source>
</evidence>
<feature type="compositionally biased region" description="Basic and acidic residues" evidence="1">
    <location>
        <begin position="989"/>
        <end position="1000"/>
    </location>
</feature>
<feature type="compositionally biased region" description="Basic and acidic residues" evidence="1">
    <location>
        <begin position="379"/>
        <end position="396"/>
    </location>
</feature>
<feature type="compositionally biased region" description="Basic and acidic residues" evidence="1">
    <location>
        <begin position="620"/>
        <end position="631"/>
    </location>
</feature>
<evidence type="ECO:0000256" key="1">
    <source>
        <dbReference type="SAM" id="MobiDB-lite"/>
    </source>
</evidence>
<feature type="compositionally biased region" description="Basic and acidic residues" evidence="1">
    <location>
        <begin position="245"/>
        <end position="254"/>
    </location>
</feature>
<feature type="chain" id="PRO_5029572005" evidence="2">
    <location>
        <begin position="23"/>
        <end position="1065"/>
    </location>
</feature>
<evidence type="ECO:0000256" key="2">
    <source>
        <dbReference type="SAM" id="SignalP"/>
    </source>
</evidence>
<feature type="region of interest" description="Disordered" evidence="1">
    <location>
        <begin position="812"/>
        <end position="863"/>
    </location>
</feature>
<feature type="region of interest" description="Disordered" evidence="1">
    <location>
        <begin position="928"/>
        <end position="1065"/>
    </location>
</feature>
<evidence type="ECO:0000313" key="4">
    <source>
        <dbReference type="Proteomes" id="UP000594262"/>
    </source>
</evidence>
<feature type="compositionally biased region" description="Polar residues" evidence="1">
    <location>
        <begin position="843"/>
        <end position="855"/>
    </location>
</feature>
<keyword evidence="2" id="KW-0732">Signal</keyword>
<feature type="compositionally biased region" description="Basic residues" evidence="1">
    <location>
        <begin position="298"/>
        <end position="311"/>
    </location>
</feature>
<feature type="region of interest" description="Disordered" evidence="1">
    <location>
        <begin position="492"/>
        <end position="545"/>
    </location>
</feature>
<feature type="compositionally biased region" description="Acidic residues" evidence="1">
    <location>
        <begin position="520"/>
        <end position="529"/>
    </location>
</feature>
<feature type="compositionally biased region" description="Basic and acidic residues" evidence="1">
    <location>
        <begin position="228"/>
        <end position="238"/>
    </location>
</feature>
<feature type="compositionally biased region" description="Polar residues" evidence="1">
    <location>
        <begin position="970"/>
        <end position="979"/>
    </location>
</feature>
<feature type="region of interest" description="Disordered" evidence="1">
    <location>
        <begin position="228"/>
        <end position="313"/>
    </location>
</feature>
<feature type="compositionally biased region" description="Polar residues" evidence="1">
    <location>
        <begin position="632"/>
        <end position="652"/>
    </location>
</feature>
<feature type="compositionally biased region" description="Polar residues" evidence="1">
    <location>
        <begin position="947"/>
        <end position="960"/>
    </location>
</feature>
<feature type="compositionally biased region" description="Low complexity" evidence="1">
    <location>
        <begin position="509"/>
        <end position="519"/>
    </location>
</feature>
<feature type="compositionally biased region" description="Low complexity" evidence="1">
    <location>
        <begin position="530"/>
        <end position="542"/>
    </location>
</feature>
<feature type="region of interest" description="Disordered" evidence="1">
    <location>
        <begin position="576"/>
        <end position="596"/>
    </location>
</feature>
<sequence length="1065" mass="120659">MDVKTVSLLVLVIVECTVTTNGHFADRRGNDVAPTKRNTVQFRDSAGKTIATLKDPRNPNDANVTLSKNDDMKRYIDELQRIGLVRGRISKAPVIGRTNNIKRENHVTKHVAKKDDIEALIKKLKKHSSVEKAKHKHKDFKATRYPHLYQHIDTKQPPLKSMRQQAKAITHLQEHKIILPIEPIEDQSFSINAINDEELGKIPMDWKKILKVDDLADLVNFEDLPKDEPCHISDKAEPSNHNGRVKYEKSDWHRDHKRSRMNKNSLKRDGPFVDHSSLSGSNSNKFSSKRNAKDQRNHNRYNKNCRHPKTKRGIDDAKYTLEDMLRFYKTVSRLRSQSERKEFMKNIKRSNIWQISSLKNGKDQLSTFLPEPRATSYLKSRDNKKSYSEPGQEKTSRLSTKNKPTRRSGSSRQTMRSGEVRQKDKQAKGLVYRIRVRGGIPPTSYSRKNEILSFNKLMPNDWTKNYRQEKRIYKGSWRSGKDSAERTLNKKFDVLSMAQNEDQKDDNSSGDTGDQSSGESGDDSDDNIDEISSSDSNGSSGDVQFATKRQSKIKIWNRTDIKNRNLVANFSYLKKQDEEDADSVAETEGSGDSTMHQNFITSFYPAKPLLKSWIREEMGQVKDESAAKKSIVDSSSGLEETGHTRSLGSESISMDQEQSEDHEDESRQTLGRNLIENDIDQLRNRTFDEDSSKDSQPNSKVIGEVTSISRMPHIMSRFETTAKKQMLTKMTTKPKMESHDGNIFMKNNKTITTRSPVIRANQNKLIDDSSTREVPQTMVNISTGALVNRSLPEISADDEFVTVRDVAPSFPFIDGNGGSNMRKKESTNQKEENTGNLSRKIHQTAQHPQKKSTGISLEPSDSDLRNTIMDKADMVLQKLNKLENVTTLSPSEKDLFQSDNPSDITDVNMESEAEKFGDLLLTSYSKGNEMKTSKAGSNSDEPELSKPENSNSTKQILKPSSRTEDLLQFNPRTNAQNVPKSGESPLDSEESKDVESKLSKSETLTFHSTNNEEPSNVSSLQRTNSTIDKSNSYNTGNAILSPLPNDEQSHVINISKTEEHNHTLD</sequence>
<name>A0A7M5XBE6_9CNID</name>
<protein>
    <submittedName>
        <fullName evidence="3">Uncharacterized protein</fullName>
    </submittedName>
</protein>
<accession>A0A7M5XBE6</accession>
<dbReference type="Proteomes" id="UP000594262">
    <property type="component" value="Unplaced"/>
</dbReference>
<dbReference type="OrthoDB" id="6038626at2759"/>
<keyword evidence="4" id="KW-1185">Reference proteome</keyword>
<feature type="compositionally biased region" description="Basic and acidic residues" evidence="1">
    <location>
        <begin position="1056"/>
        <end position="1065"/>
    </location>
</feature>
<feature type="region of interest" description="Disordered" evidence="1">
    <location>
        <begin position="620"/>
        <end position="678"/>
    </location>
</feature>
<feature type="signal peptide" evidence="2">
    <location>
        <begin position="1"/>
        <end position="22"/>
    </location>
</feature>